<dbReference type="PANTHER" id="PTHR32444">
    <property type="entry name" value="BULB-TYPE LECTIN DOMAIN-CONTAINING PROTEIN"/>
    <property type="match status" value="1"/>
</dbReference>
<dbReference type="EMBL" id="JBBNAE010000011">
    <property type="protein sequence ID" value="KAK9085010.1"/>
    <property type="molecule type" value="Genomic_DNA"/>
</dbReference>
<organism evidence="3 4">
    <name type="scientific">Stephania japonica</name>
    <dbReference type="NCBI Taxonomy" id="461633"/>
    <lineage>
        <taxon>Eukaryota</taxon>
        <taxon>Viridiplantae</taxon>
        <taxon>Streptophyta</taxon>
        <taxon>Embryophyta</taxon>
        <taxon>Tracheophyta</taxon>
        <taxon>Spermatophyta</taxon>
        <taxon>Magnoliopsida</taxon>
        <taxon>Ranunculales</taxon>
        <taxon>Menispermaceae</taxon>
        <taxon>Menispermoideae</taxon>
        <taxon>Cissampelideae</taxon>
        <taxon>Stephania</taxon>
    </lineage>
</organism>
<comment type="caution">
    <text evidence="3">The sequence shown here is derived from an EMBL/GenBank/DDBJ whole genome shotgun (WGS) entry which is preliminary data.</text>
</comment>
<evidence type="ECO:0000313" key="4">
    <source>
        <dbReference type="Proteomes" id="UP001417504"/>
    </source>
</evidence>
<reference evidence="3 4" key="1">
    <citation type="submission" date="2024-01" db="EMBL/GenBank/DDBJ databases">
        <title>Genome assemblies of Stephania.</title>
        <authorList>
            <person name="Yang L."/>
        </authorList>
    </citation>
    <scope>NUCLEOTIDE SEQUENCE [LARGE SCALE GENOMIC DNA]</scope>
    <source>
        <strain evidence="3">QJT</strain>
        <tissue evidence="3">Leaf</tissue>
    </source>
</reference>
<protein>
    <recommendedName>
        <fullName evidence="2">Apple domain-containing protein</fullName>
    </recommendedName>
</protein>
<sequence length="101" mass="11335">MESVKVPDTSNARVDKSLGIKECEIECRKNFSCTGYTAVDINGEGSGCIAWFGELADIKEYTEGGQAFFVRVDELRERKREEAERHKKGRAKEKEGSLDLS</sequence>
<gene>
    <name evidence="3" type="ORF">Sjap_025421</name>
</gene>
<accession>A0AAP0E496</accession>
<feature type="domain" description="Apple" evidence="2">
    <location>
        <begin position="1"/>
        <end position="73"/>
    </location>
</feature>
<dbReference type="Pfam" id="PF08276">
    <property type="entry name" value="PAN_2"/>
    <property type="match status" value="1"/>
</dbReference>
<dbReference type="PROSITE" id="PS50948">
    <property type="entry name" value="PAN"/>
    <property type="match status" value="1"/>
</dbReference>
<feature type="region of interest" description="Disordered" evidence="1">
    <location>
        <begin position="80"/>
        <end position="101"/>
    </location>
</feature>
<dbReference type="InterPro" id="IPR003609">
    <property type="entry name" value="Pan_app"/>
</dbReference>
<evidence type="ECO:0000259" key="2">
    <source>
        <dbReference type="PROSITE" id="PS50948"/>
    </source>
</evidence>
<dbReference type="Proteomes" id="UP001417504">
    <property type="component" value="Unassembled WGS sequence"/>
</dbReference>
<dbReference type="PANTHER" id="PTHR32444:SF63">
    <property type="entry name" value="G-TYPE LECTIN S-RECEPTOR-LIKE SERINE_THREONINE-PROTEIN KINASE RKS1"/>
    <property type="match status" value="1"/>
</dbReference>
<dbReference type="CDD" id="cd01098">
    <property type="entry name" value="PAN_AP_plant"/>
    <property type="match status" value="1"/>
</dbReference>
<evidence type="ECO:0000256" key="1">
    <source>
        <dbReference type="SAM" id="MobiDB-lite"/>
    </source>
</evidence>
<keyword evidence="4" id="KW-1185">Reference proteome</keyword>
<name>A0AAP0E496_9MAGN</name>
<proteinExistence type="predicted"/>
<evidence type="ECO:0000313" key="3">
    <source>
        <dbReference type="EMBL" id="KAK9085010.1"/>
    </source>
</evidence>
<feature type="compositionally biased region" description="Basic and acidic residues" evidence="1">
    <location>
        <begin position="92"/>
        <end position="101"/>
    </location>
</feature>
<dbReference type="AlphaFoldDB" id="A0AAP0E496"/>